<feature type="compositionally biased region" description="Basic and acidic residues" evidence="1">
    <location>
        <begin position="529"/>
        <end position="542"/>
    </location>
</feature>
<feature type="region of interest" description="Disordered" evidence="1">
    <location>
        <begin position="514"/>
        <end position="603"/>
    </location>
</feature>
<evidence type="ECO:0000256" key="1">
    <source>
        <dbReference type="SAM" id="MobiDB-lite"/>
    </source>
</evidence>
<evidence type="ECO:0000313" key="3">
    <source>
        <dbReference type="Proteomes" id="UP001392437"/>
    </source>
</evidence>
<sequence length="970" mass="106873">MDDDTKSPQPTQAEATPPTDINADDTGSGIPPPDAEAGIIPDKGDETTSADATAPSEETSALMEDDKPGHETEGHEEAAAGESDEASTILPSIEDDHDLNAEEDTNRYSPNPSRRSSQRTEELIQDAARDIMAESDDHDPDHGDDSILDAYNDEDETDRGADSSSQQGVTDEDVFSDGRSPRSSLGSYDGGSESAKHTTVPDNITGATRTPRVLSEVSQYSHYDKDDFVPTTRGHTRPPFRTPSDVRAMQMSSPAPSVIVNSPRSANRKFPTVSRLGSPAGSAQYSPKNRTPSRFKVKQETPLILLHATLLPLRWMWADIIDDLDSSEMSEDAKLLRDSWRLLQDVVGDTVVERGILLGHPQDDYEVLEERLLEALELPMRRRARILECGHYLGPANENGEDDDSDDDYDMSRQQKPQARHHWCNTCKHEIRCESLGPGKIFRVKVYASNGLMKAGAWAACWKEMERVDIELEPVVPPPVQDELVRLAAAREEREAAKQREFDVVSDIVQQIKEEQRDQPSRLQSHLDPSADRRSVDGDRPESVYSRGRSLGGARPESSYSRRTFAEERPESAHYRKPFAEDRPESVQSRRSTAEERRIREEEARIREEMDRIREEEEAHMREPTPEPYYAPSEAASAREPRAESFTSKPSSPSPTGGPGRQPVQTDSLPELLLQSVRVVLRDSKNIIIIVLGVVALVLAVRGASESQRADDDWFDSRSVPRVHIAQVPKVQHVVDTLELPQPMASQHTPIAYTAVRDTQAAESFATYTPSVEVAATQDVPQNTHEVPEVEPSSSVSAASAPCETPMASQEPEAIINVAGEQSQEPLEETEAEDQKEPEIEIVKEKKVVRVIETVTETETVKVTATATATESASDEAPTAIESASDEAPTATESVADVAPTATVEAAAVDEQESTTKPEEPLETTIAEPSNEESSEEEPLQRQQQAESTEETEAVEDTPAAATSEFHDDE</sequence>
<feature type="compositionally biased region" description="Basic and acidic residues" evidence="1">
    <location>
        <begin position="64"/>
        <end position="78"/>
    </location>
</feature>
<proteinExistence type="predicted"/>
<feature type="region of interest" description="Disordered" evidence="1">
    <location>
        <begin position="1"/>
        <end position="249"/>
    </location>
</feature>
<feature type="compositionally biased region" description="Polar residues" evidence="1">
    <location>
        <begin position="281"/>
        <end position="290"/>
    </location>
</feature>
<comment type="caution">
    <text evidence="2">The sequence shown here is derived from an EMBL/GenBank/DDBJ whole genome shotgun (WGS) entry which is preliminary data.</text>
</comment>
<organism evidence="2 3">
    <name type="scientific">Apiospora kogelbergensis</name>
    <dbReference type="NCBI Taxonomy" id="1337665"/>
    <lineage>
        <taxon>Eukaryota</taxon>
        <taxon>Fungi</taxon>
        <taxon>Dikarya</taxon>
        <taxon>Ascomycota</taxon>
        <taxon>Pezizomycotina</taxon>
        <taxon>Sordariomycetes</taxon>
        <taxon>Xylariomycetidae</taxon>
        <taxon>Amphisphaeriales</taxon>
        <taxon>Apiosporaceae</taxon>
        <taxon>Apiospora</taxon>
    </lineage>
</organism>
<feature type="compositionally biased region" description="Basic and acidic residues" evidence="1">
    <location>
        <begin position="118"/>
        <end position="132"/>
    </location>
</feature>
<dbReference type="EMBL" id="JAQQWP010000002">
    <property type="protein sequence ID" value="KAK8130310.1"/>
    <property type="molecule type" value="Genomic_DNA"/>
</dbReference>
<protein>
    <recommendedName>
        <fullName evidence="4">Pathway-specific nitrogen regulator</fullName>
    </recommendedName>
</protein>
<keyword evidence="3" id="KW-1185">Reference proteome</keyword>
<feature type="region of interest" description="Disordered" evidence="1">
    <location>
        <begin position="780"/>
        <end position="808"/>
    </location>
</feature>
<feature type="compositionally biased region" description="Low complexity" evidence="1">
    <location>
        <begin position="895"/>
        <end position="907"/>
    </location>
</feature>
<dbReference type="Proteomes" id="UP001392437">
    <property type="component" value="Unassembled WGS sequence"/>
</dbReference>
<feature type="region of interest" description="Disordered" evidence="1">
    <location>
        <begin position="860"/>
        <end position="970"/>
    </location>
</feature>
<feature type="compositionally biased region" description="Basic and acidic residues" evidence="1">
    <location>
        <begin position="615"/>
        <end position="625"/>
    </location>
</feature>
<feature type="compositionally biased region" description="Low complexity" evidence="1">
    <location>
        <begin position="860"/>
        <end position="871"/>
    </location>
</feature>
<feature type="compositionally biased region" description="Low complexity" evidence="1">
    <location>
        <begin position="790"/>
        <end position="802"/>
    </location>
</feature>
<evidence type="ECO:0008006" key="4">
    <source>
        <dbReference type="Google" id="ProtNLM"/>
    </source>
</evidence>
<gene>
    <name evidence="2" type="ORF">PG999_002690</name>
</gene>
<accession>A0AAW0R969</accession>
<name>A0AAW0R969_9PEZI</name>
<feature type="compositionally biased region" description="Acidic residues" evidence="1">
    <location>
        <begin position="399"/>
        <end position="409"/>
    </location>
</feature>
<feature type="region of interest" description="Disordered" evidence="1">
    <location>
        <begin position="395"/>
        <end position="414"/>
    </location>
</feature>
<feature type="region of interest" description="Disordered" evidence="1">
    <location>
        <begin position="615"/>
        <end position="667"/>
    </location>
</feature>
<feature type="compositionally biased region" description="Low complexity" evidence="1">
    <location>
        <begin position="8"/>
        <end position="19"/>
    </location>
</feature>
<evidence type="ECO:0000313" key="2">
    <source>
        <dbReference type="EMBL" id="KAK8130310.1"/>
    </source>
</evidence>
<dbReference type="AlphaFoldDB" id="A0AAW0R969"/>
<reference evidence="2 3" key="1">
    <citation type="submission" date="2023-01" db="EMBL/GenBank/DDBJ databases">
        <title>Analysis of 21 Apiospora genomes using comparative genomics revels a genus with tremendous synthesis potential of carbohydrate active enzymes and secondary metabolites.</title>
        <authorList>
            <person name="Sorensen T."/>
        </authorList>
    </citation>
    <scope>NUCLEOTIDE SEQUENCE [LARGE SCALE GENOMIC DNA]</scope>
    <source>
        <strain evidence="2 3">CBS 117206</strain>
    </source>
</reference>
<feature type="region of interest" description="Disordered" evidence="1">
    <location>
        <begin position="270"/>
        <end position="293"/>
    </location>
</feature>
<feature type="compositionally biased region" description="Basic and acidic residues" evidence="1">
    <location>
        <begin position="592"/>
        <end position="603"/>
    </location>
</feature>
<feature type="compositionally biased region" description="Basic and acidic residues" evidence="1">
    <location>
        <begin position="564"/>
        <end position="585"/>
    </location>
</feature>
<feature type="compositionally biased region" description="Polar residues" evidence="1">
    <location>
        <begin position="47"/>
        <end position="59"/>
    </location>
</feature>